<dbReference type="Proteomes" id="UP000217790">
    <property type="component" value="Unassembled WGS sequence"/>
</dbReference>
<accession>A0A2H3CZZ9</accession>
<proteinExistence type="predicted"/>
<name>A0A2H3CZZ9_ARMGA</name>
<dbReference type="EMBL" id="KZ293672">
    <property type="protein sequence ID" value="PBK88575.1"/>
    <property type="molecule type" value="Genomic_DNA"/>
</dbReference>
<dbReference type="InParanoid" id="A0A2H3CZZ9"/>
<organism evidence="1 2">
    <name type="scientific">Armillaria gallica</name>
    <name type="common">Bulbous honey fungus</name>
    <name type="synonym">Armillaria bulbosa</name>
    <dbReference type="NCBI Taxonomy" id="47427"/>
    <lineage>
        <taxon>Eukaryota</taxon>
        <taxon>Fungi</taxon>
        <taxon>Dikarya</taxon>
        <taxon>Basidiomycota</taxon>
        <taxon>Agaricomycotina</taxon>
        <taxon>Agaricomycetes</taxon>
        <taxon>Agaricomycetidae</taxon>
        <taxon>Agaricales</taxon>
        <taxon>Marasmiineae</taxon>
        <taxon>Physalacriaceae</taxon>
        <taxon>Armillaria</taxon>
    </lineage>
</organism>
<keyword evidence="2" id="KW-1185">Reference proteome</keyword>
<gene>
    <name evidence="1" type="ORF">ARMGADRAFT_362347</name>
</gene>
<evidence type="ECO:0000313" key="1">
    <source>
        <dbReference type="EMBL" id="PBK88575.1"/>
    </source>
</evidence>
<reference evidence="2" key="1">
    <citation type="journal article" date="2017" name="Nat. Ecol. Evol.">
        <title>Genome expansion and lineage-specific genetic innovations in the forest pathogenic fungi Armillaria.</title>
        <authorList>
            <person name="Sipos G."/>
            <person name="Prasanna A.N."/>
            <person name="Walter M.C."/>
            <person name="O'Connor E."/>
            <person name="Balint B."/>
            <person name="Krizsan K."/>
            <person name="Kiss B."/>
            <person name="Hess J."/>
            <person name="Varga T."/>
            <person name="Slot J."/>
            <person name="Riley R."/>
            <person name="Boka B."/>
            <person name="Rigling D."/>
            <person name="Barry K."/>
            <person name="Lee J."/>
            <person name="Mihaltcheva S."/>
            <person name="LaButti K."/>
            <person name="Lipzen A."/>
            <person name="Waldron R."/>
            <person name="Moloney N.M."/>
            <person name="Sperisen C."/>
            <person name="Kredics L."/>
            <person name="Vagvoelgyi C."/>
            <person name="Patrignani A."/>
            <person name="Fitzpatrick D."/>
            <person name="Nagy I."/>
            <person name="Doyle S."/>
            <person name="Anderson J.B."/>
            <person name="Grigoriev I.V."/>
            <person name="Gueldener U."/>
            <person name="Muensterkoetter M."/>
            <person name="Nagy L.G."/>
        </authorList>
    </citation>
    <scope>NUCLEOTIDE SEQUENCE [LARGE SCALE GENOMIC DNA]</scope>
    <source>
        <strain evidence="2">Ar21-2</strain>
    </source>
</reference>
<protein>
    <submittedName>
        <fullName evidence="1">Uncharacterized protein</fullName>
    </submittedName>
</protein>
<evidence type="ECO:0000313" key="2">
    <source>
        <dbReference type="Proteomes" id="UP000217790"/>
    </source>
</evidence>
<sequence length="130" mass="14929">MRVQIVPTCLPSCSSLAVLILSVDPHTKESYPLKDRAVLKNLRARRSNRHLAESKHLCMSYPIHRRRARHVHVWKRRLSFVTEAGCVIWLRGASKRPSESSSTASQYASAWETRAQTCISCKDKRKSWTI</sequence>
<dbReference type="AlphaFoldDB" id="A0A2H3CZZ9"/>